<dbReference type="PANTHER" id="PTHR35004:SF7">
    <property type="entry name" value="INTEGRASE PROTEIN"/>
    <property type="match status" value="1"/>
</dbReference>
<dbReference type="Proteomes" id="UP000593880">
    <property type="component" value="Plasmid unnamed"/>
</dbReference>
<dbReference type="InterPro" id="IPR054353">
    <property type="entry name" value="IstA-like_C"/>
</dbReference>
<evidence type="ECO:0000313" key="7">
    <source>
        <dbReference type="EMBL" id="QOZ64523.1"/>
    </source>
</evidence>
<evidence type="ECO:0000313" key="5">
    <source>
        <dbReference type="EMBL" id="QOZ59538.1"/>
    </source>
</evidence>
<gene>
    <name evidence="3" type="ORF">XH86_03460</name>
    <name evidence="4" type="ORF">XH86_05110</name>
    <name evidence="5" type="ORF">XH86_12940</name>
    <name evidence="6" type="ORF">XH86_30925</name>
    <name evidence="7" type="ORF">XH86_38315</name>
</gene>
<geneLocation type="plasmid" evidence="7 8">
    <name>unnamed</name>
</geneLocation>
<evidence type="ECO:0000259" key="2">
    <source>
        <dbReference type="PROSITE" id="PS50994"/>
    </source>
</evidence>
<dbReference type="EMBL" id="CP030057">
    <property type="protein sequence ID" value="QOZ62666.1"/>
    <property type="molecule type" value="Genomic_DNA"/>
</dbReference>
<dbReference type="NCBIfam" id="NF033546">
    <property type="entry name" value="transpos_IS21"/>
    <property type="match status" value="1"/>
</dbReference>
<keyword evidence="7" id="KW-0614">Plasmid</keyword>
<evidence type="ECO:0000313" key="4">
    <source>
        <dbReference type="EMBL" id="QOZ58188.1"/>
    </source>
</evidence>
<sequence length="516" mass="58494">MQVVLPPRGITRLPGRHITDHQMRLYMKYRQTDSPPVAAAKASFSASTAYRIERDPRFPSQRKAPRGRRRPDPLSNVFETEIVPILKAAPGLRPVAVFEEMLRRHPDLGSGIRRTLERRIRAWRAVHGEEQEVIFRQTHEPGQLGLSDFTDMDELGVTIAGAPLDHRLYHFRLAYCGFEHAHVVLGGESFVALAEGLQNALWSLGGAPREHRTDSLSAAFCNLDRDARDDLTQRYEALCDHYGMRPSRNNRGVAHENGSIEGPHGHLKRAIADALLLRGTVDFDDLATYRGFIDEIVSRRNARNAKRIDSERVVLQELPDRRTSDYEEVIVRVTSSGGFTLRKVFYTVPSRLIGHRLRVRLYDDRLDVFVGGTHLVTLPRGRPHPNGKYDQVVDYRHVIHSLRRKPMALLNLVYRDRLFPRDAYRKTFDRLRERLPDKKACRIMVDLLALAHDRGCEAELADQLTADLDAGRLPDLNRLRAHFAPDPANLPNVVVQLVPLATYECLIGTAETGGAA</sequence>
<feature type="region of interest" description="Disordered" evidence="1">
    <location>
        <begin position="51"/>
        <end position="74"/>
    </location>
</feature>
<evidence type="ECO:0000313" key="3">
    <source>
        <dbReference type="EMBL" id="QOZ57913.1"/>
    </source>
</evidence>
<dbReference type="EMBL" id="CP030057">
    <property type="protein sequence ID" value="QOZ58188.1"/>
    <property type="molecule type" value="Genomic_DNA"/>
</dbReference>
<evidence type="ECO:0000313" key="8">
    <source>
        <dbReference type="Proteomes" id="UP000593880"/>
    </source>
</evidence>
<accession>A0ABX6UF41</accession>
<evidence type="ECO:0000256" key="1">
    <source>
        <dbReference type="SAM" id="MobiDB-lite"/>
    </source>
</evidence>
<feature type="domain" description="Integrase catalytic" evidence="2">
    <location>
        <begin position="137"/>
        <end position="327"/>
    </location>
</feature>
<dbReference type="Proteomes" id="UP000593880">
    <property type="component" value="Chromosome"/>
</dbReference>
<dbReference type="Pfam" id="PF22483">
    <property type="entry name" value="Mu-transpos_C_2"/>
    <property type="match status" value="1"/>
</dbReference>
<dbReference type="EMBL" id="CP030057">
    <property type="protein sequence ID" value="QOZ59538.1"/>
    <property type="molecule type" value="Genomic_DNA"/>
</dbReference>
<protein>
    <submittedName>
        <fullName evidence="5">IS21 family transposase</fullName>
    </submittedName>
</protein>
<dbReference type="PROSITE" id="PS50994">
    <property type="entry name" value="INTEGRASE"/>
    <property type="match status" value="1"/>
</dbReference>
<dbReference type="EMBL" id="CP030057">
    <property type="protein sequence ID" value="QOZ57913.1"/>
    <property type="molecule type" value="Genomic_DNA"/>
</dbReference>
<keyword evidence="8" id="KW-1185">Reference proteome</keyword>
<dbReference type="PANTHER" id="PTHR35004">
    <property type="entry name" value="TRANSPOSASE RV3428C-RELATED"/>
    <property type="match status" value="1"/>
</dbReference>
<reference evidence="5 8" key="1">
    <citation type="submission" date="2018-06" db="EMBL/GenBank/DDBJ databases">
        <title>Comparative genomics of rhizobia nodulating Arachis hypogaea in China.</title>
        <authorList>
            <person name="Li Y."/>
        </authorList>
    </citation>
    <scope>NUCLEOTIDE SEQUENCE [LARGE SCALE GENOMIC DNA]</scope>
    <source>
        <strain evidence="5 8">CCBAU 51658</strain>
        <plasmid evidence="7 8">unnamed</plasmid>
    </source>
</reference>
<proteinExistence type="predicted"/>
<dbReference type="EMBL" id="CP030058">
    <property type="protein sequence ID" value="QOZ64523.1"/>
    <property type="molecule type" value="Genomic_DNA"/>
</dbReference>
<dbReference type="InterPro" id="IPR001584">
    <property type="entry name" value="Integrase_cat-core"/>
</dbReference>
<name>A0ABX6UF41_9BRAD</name>
<evidence type="ECO:0000313" key="6">
    <source>
        <dbReference type="EMBL" id="QOZ62666.1"/>
    </source>
</evidence>
<organism evidence="5 8">
    <name type="scientific">Bradyrhizobium guangdongense</name>
    <dbReference type="NCBI Taxonomy" id="1325090"/>
    <lineage>
        <taxon>Bacteria</taxon>
        <taxon>Pseudomonadati</taxon>
        <taxon>Pseudomonadota</taxon>
        <taxon>Alphaproteobacteria</taxon>
        <taxon>Hyphomicrobiales</taxon>
        <taxon>Nitrobacteraceae</taxon>
        <taxon>Bradyrhizobium</taxon>
    </lineage>
</organism>